<dbReference type="InterPro" id="IPR013546">
    <property type="entry name" value="PII_UdlTrfase/GS_AdlTrfase"/>
</dbReference>
<sequence length="912" mass="104651">MSVENRIQRLQAASPFYAQQLRLHPDWIDWLDKPKNREFEYRYSSLEDLWRRRFCEGDFSLDALRQFRRRMSMRIAYREVNGLADVATSWRELSMLAEFILRRLCDWRLEEWRERYGEPYCEETGQPTRYCIFALGKLGAGELNFCSDIDLIFSIDGNGFCRKHGRTTSVTSREFYDRFFRQLAVDLTANSPDGQLYYLDLRLRPDGEGGALVRTADSLINYYWDAGQTWERLAWLRARPVAGDLALGHGVLEEINPFRYPRFPPHKVMNEVAGVKIRTEAEVPADKIALDIKTGPGGIREIEFIVQALQLVHGGRNPFLQTCSTIEGLEKLARYGVLTADDACFLDHAYRRLRLLENRLQMRGERPRHSLPTSVEDKLWLIETMGVPSWDEFVAELDHWRSGVRQRYMERFAADPQETVVQAWTSFLAGQAPGGGISDLLSGWFPNSEDTEQRLRRFVLGDSPGLITRDSVLRFLDLAAHFDRILPRLARPMQTLERIGRFAESYGARRHFFRDSSNPALFESLSLLFDRSTFIYELLCRYPGMMEELLHEAPRRLKSRDECRAEIELLQGEKGGGADRLWLYVKAEQVRLAMAELLHGVTLESVGWALSQLAEAVVLDSMQSVGIESVMVVSLGKFGAEELSLGSDLDLLLLAEEPLSPKEQAKLRAWLALLTYNAGLGPMFEIDLRLRPYGDVGPLAMTLSGLIKYHASGQAKRWEKQILVRARTIAGSAVHQASFNEWRDELLYRTVLPAEEAGDLWRMRLKIERDKPAELSPPQRAFKTGPGGLLDLEFLAELLALMYGAHEPELRQPHARTCFLVAASKGLMGNEIADQLIENWNALRLIEFNLRRQNFQPVTELPDDDAIARTLALWIGPSELSEFWRRYLQILAENRRTLTYWLKDSLAKETSF</sequence>
<gene>
    <name evidence="9" type="primary">glnE</name>
    <name evidence="9" type="ORF">GCM10007047_02820</name>
</gene>
<proteinExistence type="predicted"/>
<evidence type="ECO:0000313" key="10">
    <source>
        <dbReference type="Proteomes" id="UP000642829"/>
    </source>
</evidence>
<feature type="domain" description="PII-uridylyltransferase/Glutamine-synthetase adenylyltransferase" evidence="8">
    <location>
        <begin position="288"/>
        <end position="407"/>
    </location>
</feature>
<keyword evidence="5" id="KW-0460">Magnesium</keyword>
<dbReference type="GO" id="GO:0005829">
    <property type="term" value="C:cytosol"/>
    <property type="evidence" value="ECO:0007669"/>
    <property type="project" value="TreeGrafter"/>
</dbReference>
<dbReference type="InterPro" id="IPR005190">
    <property type="entry name" value="GlnE_rpt_dom"/>
</dbReference>
<dbReference type="SUPFAM" id="SSF81301">
    <property type="entry name" value="Nucleotidyltransferase"/>
    <property type="match status" value="2"/>
</dbReference>
<feature type="domain" description="PII-uridylyltransferase/Glutamine-synthetase adenylyltransferase" evidence="8">
    <location>
        <begin position="781"/>
        <end position="890"/>
    </location>
</feature>
<keyword evidence="6" id="KW-0511">Multifunctional enzyme</keyword>
<evidence type="ECO:0000256" key="6">
    <source>
        <dbReference type="ARBA" id="ARBA00023268"/>
    </source>
</evidence>
<dbReference type="AlphaFoldDB" id="A0A8J3GCV9"/>
<dbReference type="Proteomes" id="UP000642829">
    <property type="component" value="Unassembled WGS sequence"/>
</dbReference>
<keyword evidence="10" id="KW-1185">Reference proteome</keyword>
<feature type="domain" description="Glutamate-ammonia ligase adenylyltransferase repeated" evidence="7">
    <location>
        <begin position="6"/>
        <end position="249"/>
    </location>
</feature>
<feature type="domain" description="Glutamate-ammonia ligase adenylyltransferase repeated" evidence="7">
    <location>
        <begin position="524"/>
        <end position="741"/>
    </location>
</feature>
<keyword evidence="2 9" id="KW-0548">Nucleotidyltransferase</keyword>
<evidence type="ECO:0000313" key="9">
    <source>
        <dbReference type="EMBL" id="GHB91229.1"/>
    </source>
</evidence>
<comment type="caution">
    <text evidence="9">The sequence shown here is derived from an EMBL/GenBank/DDBJ whole genome shotgun (WGS) entry which is preliminary data.</text>
</comment>
<dbReference type="Pfam" id="PF08335">
    <property type="entry name" value="GlnD_UR_UTase"/>
    <property type="match status" value="2"/>
</dbReference>
<keyword evidence="3" id="KW-0547">Nucleotide-binding</keyword>
<name>A0A8J3GCV9_9BACT</name>
<evidence type="ECO:0000256" key="1">
    <source>
        <dbReference type="ARBA" id="ARBA00022679"/>
    </source>
</evidence>
<reference evidence="9" key="2">
    <citation type="submission" date="2020-09" db="EMBL/GenBank/DDBJ databases">
        <authorList>
            <person name="Sun Q."/>
            <person name="Kim S."/>
        </authorList>
    </citation>
    <scope>NUCLEOTIDE SEQUENCE</scope>
    <source>
        <strain evidence="9">KCTC 12870</strain>
    </source>
</reference>
<evidence type="ECO:0000256" key="4">
    <source>
        <dbReference type="ARBA" id="ARBA00022840"/>
    </source>
</evidence>
<dbReference type="RefSeq" id="WP_189511086.1">
    <property type="nucleotide sequence ID" value="NZ_BMXG01000001.1"/>
</dbReference>
<dbReference type="GO" id="GO:0005524">
    <property type="term" value="F:ATP binding"/>
    <property type="evidence" value="ECO:0007669"/>
    <property type="project" value="UniProtKB-KW"/>
</dbReference>
<dbReference type="PANTHER" id="PTHR30621">
    <property type="entry name" value="GLUTAMINE SYNTHETASE ADENYLYLTRANSFERASE"/>
    <property type="match status" value="1"/>
</dbReference>
<dbReference type="Pfam" id="PF03710">
    <property type="entry name" value="GlnE"/>
    <property type="match status" value="2"/>
</dbReference>
<evidence type="ECO:0000259" key="8">
    <source>
        <dbReference type="Pfam" id="PF08335"/>
    </source>
</evidence>
<keyword evidence="4" id="KW-0067">ATP-binding</keyword>
<dbReference type="Gene3D" id="1.20.120.330">
    <property type="entry name" value="Nucleotidyltransferases domain 2"/>
    <property type="match status" value="2"/>
</dbReference>
<dbReference type="InterPro" id="IPR023057">
    <property type="entry name" value="GlnE"/>
</dbReference>
<evidence type="ECO:0000259" key="7">
    <source>
        <dbReference type="Pfam" id="PF03710"/>
    </source>
</evidence>
<dbReference type="GO" id="GO:0008882">
    <property type="term" value="F:[glutamate-ammonia-ligase] adenylyltransferase activity"/>
    <property type="evidence" value="ECO:0007669"/>
    <property type="project" value="InterPro"/>
</dbReference>
<reference evidence="9" key="1">
    <citation type="journal article" date="2014" name="Int. J. Syst. Evol. Microbiol.">
        <title>Complete genome sequence of Corynebacterium casei LMG S-19264T (=DSM 44701T), isolated from a smear-ripened cheese.</title>
        <authorList>
            <consortium name="US DOE Joint Genome Institute (JGI-PGF)"/>
            <person name="Walter F."/>
            <person name="Albersmeier A."/>
            <person name="Kalinowski J."/>
            <person name="Ruckert C."/>
        </authorList>
    </citation>
    <scope>NUCLEOTIDE SEQUENCE</scope>
    <source>
        <strain evidence="9">KCTC 12870</strain>
    </source>
</reference>
<accession>A0A8J3GCV9</accession>
<dbReference type="Gene3D" id="3.30.460.10">
    <property type="entry name" value="Beta Polymerase, domain 2"/>
    <property type="match status" value="2"/>
</dbReference>
<keyword evidence="1" id="KW-0808">Transferase</keyword>
<dbReference type="SUPFAM" id="SSF81593">
    <property type="entry name" value="Nucleotidyltransferase substrate binding subunit/domain"/>
    <property type="match status" value="2"/>
</dbReference>
<dbReference type="GO" id="GO:0000820">
    <property type="term" value="P:regulation of glutamine family amino acid metabolic process"/>
    <property type="evidence" value="ECO:0007669"/>
    <property type="project" value="TreeGrafter"/>
</dbReference>
<dbReference type="PANTHER" id="PTHR30621:SF0">
    <property type="entry name" value="BIFUNCTIONAL GLUTAMINE SYNTHETASE ADENYLYLTRANSFERASE_ADENYLYL-REMOVING ENZYME"/>
    <property type="match status" value="1"/>
</dbReference>
<dbReference type="EMBL" id="BMXG01000001">
    <property type="protein sequence ID" value="GHB91229.1"/>
    <property type="molecule type" value="Genomic_DNA"/>
</dbReference>
<dbReference type="InterPro" id="IPR043519">
    <property type="entry name" value="NT_sf"/>
</dbReference>
<dbReference type="CDD" id="cd05401">
    <property type="entry name" value="NT_GlnE_GlnD_like"/>
    <property type="match status" value="1"/>
</dbReference>
<evidence type="ECO:0000256" key="3">
    <source>
        <dbReference type="ARBA" id="ARBA00022741"/>
    </source>
</evidence>
<organism evidence="9 10">
    <name type="scientific">Cerasicoccus arenae</name>
    <dbReference type="NCBI Taxonomy" id="424488"/>
    <lineage>
        <taxon>Bacteria</taxon>
        <taxon>Pseudomonadati</taxon>
        <taxon>Verrucomicrobiota</taxon>
        <taxon>Opitutia</taxon>
        <taxon>Puniceicoccales</taxon>
        <taxon>Cerasicoccaceae</taxon>
        <taxon>Cerasicoccus</taxon>
    </lineage>
</organism>
<evidence type="ECO:0000256" key="2">
    <source>
        <dbReference type="ARBA" id="ARBA00022695"/>
    </source>
</evidence>
<evidence type="ECO:0000256" key="5">
    <source>
        <dbReference type="ARBA" id="ARBA00022842"/>
    </source>
</evidence>
<protein>
    <submittedName>
        <fullName evidence="9">Glutamate-ammonia-ligase adenylyltransferase</fullName>
    </submittedName>
</protein>